<dbReference type="Proteomes" id="UP000431922">
    <property type="component" value="Unassembled WGS sequence"/>
</dbReference>
<evidence type="ECO:0000313" key="3">
    <source>
        <dbReference type="Proteomes" id="UP000431922"/>
    </source>
</evidence>
<accession>A0A845AZX0</accession>
<sequence length="114" mass="12172">MKYWFIVAAAPVLLAAAPSSSTSVARSFAKTVINGEDLGPLLAAPLDDDTSKELAALSGCKVKSVEKISASRFGIQWRCPSSHAAMRTAAVVDVHDQKISQILMSTVRTERRIG</sequence>
<dbReference type="RefSeq" id="WP_160755111.1">
    <property type="nucleotide sequence ID" value="NZ_WTYL01000001.1"/>
</dbReference>
<name>A0A845AZX0_9SPHN</name>
<keyword evidence="3" id="KW-1185">Reference proteome</keyword>
<protein>
    <submittedName>
        <fullName evidence="2">Uncharacterized protein</fullName>
    </submittedName>
</protein>
<evidence type="ECO:0000256" key="1">
    <source>
        <dbReference type="SAM" id="SignalP"/>
    </source>
</evidence>
<dbReference type="AlphaFoldDB" id="A0A845AZX0"/>
<evidence type="ECO:0000313" key="2">
    <source>
        <dbReference type="EMBL" id="MXP43518.1"/>
    </source>
</evidence>
<feature type="signal peptide" evidence="1">
    <location>
        <begin position="1"/>
        <end position="25"/>
    </location>
</feature>
<gene>
    <name evidence="2" type="ORF">GRI65_03480</name>
</gene>
<reference evidence="2 3" key="1">
    <citation type="submission" date="2019-12" db="EMBL/GenBank/DDBJ databases">
        <title>Genomic-based taxomic classification of the family Erythrobacteraceae.</title>
        <authorList>
            <person name="Xu L."/>
        </authorList>
    </citation>
    <scope>NUCLEOTIDE SEQUENCE [LARGE SCALE GENOMIC DNA]</scope>
    <source>
        <strain evidence="2 3">KCTC 42453</strain>
    </source>
</reference>
<dbReference type="EMBL" id="WTYL01000001">
    <property type="protein sequence ID" value="MXP43518.1"/>
    <property type="molecule type" value="Genomic_DNA"/>
</dbReference>
<keyword evidence="1" id="KW-0732">Signal</keyword>
<comment type="caution">
    <text evidence="2">The sequence shown here is derived from an EMBL/GenBank/DDBJ whole genome shotgun (WGS) entry which is preliminary data.</text>
</comment>
<organism evidence="2 3">
    <name type="scientific">Allopontixanthobacter sediminis</name>
    <dbReference type="NCBI Taxonomy" id="1689985"/>
    <lineage>
        <taxon>Bacteria</taxon>
        <taxon>Pseudomonadati</taxon>
        <taxon>Pseudomonadota</taxon>
        <taxon>Alphaproteobacteria</taxon>
        <taxon>Sphingomonadales</taxon>
        <taxon>Erythrobacteraceae</taxon>
        <taxon>Allopontixanthobacter</taxon>
    </lineage>
</organism>
<proteinExistence type="predicted"/>
<feature type="chain" id="PRO_5032573795" evidence="1">
    <location>
        <begin position="26"/>
        <end position="114"/>
    </location>
</feature>